<dbReference type="SUPFAM" id="SSF141072">
    <property type="entry name" value="CalX-like"/>
    <property type="match status" value="2"/>
</dbReference>
<name>W4HC28_APHAT</name>
<evidence type="ECO:0000256" key="4">
    <source>
        <dbReference type="ARBA" id="ARBA00023180"/>
    </source>
</evidence>
<evidence type="ECO:0000259" key="6">
    <source>
        <dbReference type="Pfam" id="PF03160"/>
    </source>
</evidence>
<dbReference type="Pfam" id="PF14312">
    <property type="entry name" value="FG-GAP_2"/>
    <property type="match status" value="8"/>
</dbReference>
<keyword evidence="1 5" id="KW-0732">Signal</keyword>
<feature type="signal peptide" evidence="5">
    <location>
        <begin position="1"/>
        <end position="24"/>
    </location>
</feature>
<evidence type="ECO:0000256" key="5">
    <source>
        <dbReference type="SAM" id="SignalP"/>
    </source>
</evidence>
<dbReference type="InterPro" id="IPR013519">
    <property type="entry name" value="Int_alpha_beta-p"/>
</dbReference>
<gene>
    <name evidence="7" type="ORF">H257_00200</name>
</gene>
<feature type="chain" id="PRO_5004842963" description="Calx-beta domain-containing protein" evidence="5">
    <location>
        <begin position="25"/>
        <end position="3586"/>
    </location>
</feature>
<proteinExistence type="predicted"/>
<dbReference type="InterPro" id="IPR038081">
    <property type="entry name" value="CalX-like_sf"/>
</dbReference>
<accession>W4HC28</accession>
<dbReference type="Gene3D" id="2.130.10.130">
    <property type="entry name" value="Integrin alpha, N-terminal"/>
    <property type="match status" value="3"/>
</dbReference>
<dbReference type="RefSeq" id="XP_009821068.1">
    <property type="nucleotide sequence ID" value="XM_009822766.1"/>
</dbReference>
<dbReference type="GO" id="GO:0016020">
    <property type="term" value="C:membrane"/>
    <property type="evidence" value="ECO:0007669"/>
    <property type="project" value="InterPro"/>
</dbReference>
<dbReference type="PANTHER" id="PTHR36220:SF1">
    <property type="entry name" value="GAMMA TUBULIN COMPLEX COMPONENT C-TERMINAL DOMAIN-CONTAINING PROTEIN"/>
    <property type="match status" value="1"/>
</dbReference>
<dbReference type="SMART" id="SM00191">
    <property type="entry name" value="Int_alpha"/>
    <property type="match status" value="7"/>
</dbReference>
<keyword evidence="3" id="KW-0106">Calcium</keyword>
<dbReference type="InterPro" id="IPR013517">
    <property type="entry name" value="FG-GAP"/>
</dbReference>
<dbReference type="OrthoDB" id="188207at2759"/>
<evidence type="ECO:0000256" key="2">
    <source>
        <dbReference type="ARBA" id="ARBA00022737"/>
    </source>
</evidence>
<evidence type="ECO:0000256" key="3">
    <source>
        <dbReference type="ARBA" id="ARBA00022837"/>
    </source>
</evidence>
<feature type="domain" description="Calx-beta" evidence="6">
    <location>
        <begin position="2626"/>
        <end position="2671"/>
    </location>
</feature>
<sequence length="3586" mass="378129">MTTFLHIVRWLWVLIMVCVHVVDANSLIVISQPTTITAGDAFNPPPVVQLIDDTGLVLTSINIGAVAVSIGTNPSIFGQLSGITGLSFPIVAGVAICTGLSINLVGSGYTLQFASLFHGLQTESSPFDILLGPPFKLSMYTYIGVAQGGTPFLPQPIVSIVDKGGNIVDSVSQGTVSVSILSNPVGGILTPSSSYTVWIYQGLGKFFDLKIDKAGGPYVLRFLADSAVVLPGGNKFDTFPFTVSVGPAKTMVISEHPIAAFGGEAFTVQPTITLIDAGLNVLGTQTNMQVVATIYSNPSKGTLLPVVETRSNIIDGLASFKNLRIDAAGNNYELRFAVKTPDARGIYVETGLFVVGPSFNVYIGTLFTVAVVRPPQSAIADGQPIYKQPILELRDRGANVIVSENLALVTVSMVPSLALYNTLILSTASPVPATVVDVTLLPSTFTSPFGAGTDLVISISFSQEVIATGDVQLQLNSGVGATGRCTTLLTWTRSLSFTYGITPGHAATALNYVNTVALVLVAGTINDRLGNSASILLPDPTTGGLRPVVAVETTAPSIVSVGCGGATVAGTFGPGQDLVLAVSFSAPVSILGIPPAAVPVPTLTLNVLVPQVATYISGNGTQVLLFRYSVGLMDTLTPSALLDVTASVNMNGASLRRAGTTPNQAAEFTMPVNALQRLPSQCAIAIDSTAVTVDAALGVMSPTAPGVYTPGDVITIVVPFTKPVVVSGIPLLFLSTAQNAIYAGGSGTTQLTFRYTVAAGDISLDLNYASDNALLLNGGSIRRYVTAGSAIADVNPSLAAVTAATKSLADQNAIQIDGRTPTILNVALAAPATKTRGDSVTISITFSYAVVVDGGPPRLTLNTNRRALYTSGSGTATLLFTYQVLLGDSTPSLAYSAVAALGLNGGTIRKKSATPTLAADLSLPWPPNLLNGPVVVDPNIAYVTTVTGFVCDLPAADYGLNQVLQISVTFSDIVQVIGSVQLGLQTQAIQYASGSGTSTLVFLYVVRANDITPSLDIASTAPFSCAGATTCSIVNANFAAVNLDCTGLTLQPPGISISTDAPTVVSIAAITTAPTINSNSFVVGDIIDILMVVSKKVHVDPSPDVFPDKVPLLAMSTGRTGAVAHFIGYGIDRTQLIFRYIVQVGDMTSNLMYVGVNSLSLNFNQATIKRLTTNPTTNMNLLLPTPQALGVALKIDTSRTPFVTNVLATTPDGTYFCGDLITIQVFYSEHVVVTGQPVLKLDLGKNDRNADFVGGSGTPVLTFQYAVGQDDTSRDLRYIDVKSLFVPIGASILHRASIPTVKANNRLPFPGTHGSLSANNNLVVRGTSPYITDISFVTVNGTYTVNNVIQVAVTFTTTVTVTGVPYLELRTGVVLRRAVYLPAGPNTKLVFQYRVETGDVSSKLDYSSTSALTLNGGAIMTTPTLAGRSPVQPANPQLNPPGGALSGVRIIQASLGRVSYIDLGIDTMGLKYVIYFSTPPDIVASVMFDVTYSAVWEVRNSPINVHNRGDKTGWSVDVNGAVAIVGSAGAMAKQYNIQEITAWGSATSYVDEVQYVQTTCVHRDAIQVLVSSVAPGETVGGYFSLMYGAVGPTRRLAADFDAVQLEVALQVDFGLPDSGVEVSREQNTYCGCTNAYQWTITFHTQGDVPTLVARNYLTGNGATIGDGKGGASAMVITRPPVVSGQFALRYGTITTQNMPSNVDAATMAARLALDLSLPIRSVARSEPTIQNGYTWSITFSSSSTLFNINELQPAPVFLTGNQVLLTVTTVREGQAPLYGNFRLGLGNEATVDIPVTAPDTTMKAALESLSQIKTVHVARSPQNPFGGYTWTVTFIEINTLTIYGLVLSNLGTLPPLTPITLVHNVPILLGSDAAILVDYAGVNPSLYSSAVQGNAPGESAGSATVFVPYNKQWVQSALLVGSDTHVGDQFGASVALSLTGAQAVVGAPYAVYKGAMEQQALSCIADGGTFTLAFLGLVSAPIAFNAPPAALQATIASLLKVQAQFIQVAPYATLCTGAVIVITLATPDLSDPTGNIPELVADASLLTNGGATSGTVAIQSVVQGSLREDGPKAKGTPCGGAYFFSSPSAGVWTQVVKVTPTQGSETLSSEFGASVSLEGNFAAVGAPGAGYAKGEVYVYQFNGVTWSLYQKLTVSPYVSVQGDRFGDAVKVSDTTIVVGAPGYAGTVGAVFVFQLVNGVFVNRQQLQPGDLAIGDYFGSAVAVDMQTSTIAVSSKWHNRRGAVYVYYSPDLFFSLQQIVQGSDLRQHDGFGQSVAIVKNVLVVGANERFNSNRDLTIRKAIQTITTSASSSLGNTFRVGFRMVTDGVEVDYVYSKPIPFDATATTVQQRLQSDLNTGAVVVTRLGPDVNQGYSWSVTFSGSTSDVPKFRVDGSDLTGSNAKITCTLDVPVPPVVRSNVYVFLRTGTSWQEQATMRPTNKQYYSMFGNAVSLSRNGYHAIVGAYNADTLFSAINSGAAYLFDMGFLDFRFSSPTYSVLEGASVAIPVQRCGAFGTSCIMKTTTTLEFVDFDTGDAITDMAGQNRVPALELKYIGPYQQLCILDVTADTPGAQYYPNVMGPEPYPLVPKGRFLMPSMIGTAHSRAQSYGSTTYRSVWVDAQFDYLGVSDYTPSDGELSFPPQTISSTFVVSTTDDSVYEYPDETINIRLSVPGMWPTFPSQLWSKITILDNGDGGMGTASYSARLTGDVTPGSRMGESVAFFDGVNLAAVGAPLATVGGVECGVVFVYNSRSGVWTLEAKIIPEPCTPGRRFGTSVAIDGSYGTLRLVVGSPGPPTPSAVVYRRSSALRVWSVEVTFSEPQAISITDNYAGRGAVSIHGSVIVVGASGLEVAFVYTYTTAAGWLPSVQLRANDYVVDQVNLLSLTHVFQFGASVAINRRAIVVGAPKANYGPQRVLDVDFWSMGAAYMYYLPAQVQVVTLVGDSLLTSGEFTLSNGVTTTNPLSYQITATEMVAVLKALVSDIEVSRTGDIVTGFAWSITFISEVTNQPLLVPAWRGNGCSICIAFSSGYAANPTGQVAVVEASRLGTWTFHTQLTASDANHADRFGHSVALDGNVVIVGAYTSSALTTTTWNFETGDLTGWIKTGTAFDTQPTFGDNVMARGDVYKSYETSKGTIQHEGRYWIGTFESRPGAGSAQRVSPFTCSFANDDCKTAMYKEPGSSVAGTTQGDHPQGTLSSQVFTIGGSRIRFRLGGGCNPATIYVELLVDGLSVRRETGKCDERMRVVAWNVTMYKGKSAIVRIVDASSTDLWGHINVDDFQFDWSVEQASTGTAGVAYVFQRQATLTSFTPCNGLPKLQCFWVMQSRLVASDKRPQDQFGFSVAVDDSVGTAVIGAYHQPGVDLNNSIVLAENTGSVYLFSRIDAVKDGAGNVLSPPKWLGKETAKFQSSDKTPAAQWGYAVALNGARLAVGSPGVGGGAGCGYVFDTRFLQISFAVPEVGVLENVASGQVIVVVIRSGDLSAPLTIGYATSDRSAVGIDSDWYTACLGMMIQNRVRCGDYVQTRGELTFNVGESNKVIAVSIVDDWCYEQYPKYIALRLNVLGGDVLLGEQFAMVIRIDDDDFGRDTC</sequence>
<dbReference type="InterPro" id="IPR028994">
    <property type="entry name" value="Integrin_alpha_N"/>
</dbReference>
<dbReference type="VEuPathDB" id="FungiDB:H257_00200"/>
<dbReference type="GO" id="GO:0007154">
    <property type="term" value="P:cell communication"/>
    <property type="evidence" value="ECO:0007669"/>
    <property type="project" value="InterPro"/>
</dbReference>
<protein>
    <recommendedName>
        <fullName evidence="6">Calx-beta domain-containing protein</fullName>
    </recommendedName>
</protein>
<dbReference type="PANTHER" id="PTHR36220">
    <property type="entry name" value="UNNAMED PRODUCT"/>
    <property type="match status" value="1"/>
</dbReference>
<evidence type="ECO:0000313" key="7">
    <source>
        <dbReference type="EMBL" id="ETV88668.1"/>
    </source>
</evidence>
<dbReference type="Gene3D" id="2.60.40.2030">
    <property type="match status" value="2"/>
</dbReference>
<keyword evidence="2" id="KW-0677">Repeat</keyword>
<dbReference type="InterPro" id="IPR003644">
    <property type="entry name" value="Calx_beta"/>
</dbReference>
<keyword evidence="4" id="KW-0325">Glycoprotein</keyword>
<feature type="domain" description="Calx-beta" evidence="6">
    <location>
        <begin position="3449"/>
        <end position="3499"/>
    </location>
</feature>
<dbReference type="EMBL" id="KI913114">
    <property type="protein sequence ID" value="ETV88668.1"/>
    <property type="molecule type" value="Genomic_DNA"/>
</dbReference>
<feature type="domain" description="Calx-beta" evidence="6">
    <location>
        <begin position="3517"/>
        <end position="3553"/>
    </location>
</feature>
<dbReference type="Pfam" id="PF03160">
    <property type="entry name" value="Calx-beta"/>
    <property type="match status" value="3"/>
</dbReference>
<reference evidence="7" key="1">
    <citation type="submission" date="2013-12" db="EMBL/GenBank/DDBJ databases">
        <title>The Genome Sequence of Aphanomyces astaci APO3.</title>
        <authorList>
            <consortium name="The Broad Institute Genomics Platform"/>
            <person name="Russ C."/>
            <person name="Tyler B."/>
            <person name="van West P."/>
            <person name="Dieguez-Uribeondo J."/>
            <person name="Young S.K."/>
            <person name="Zeng Q."/>
            <person name="Gargeya S."/>
            <person name="Fitzgerald M."/>
            <person name="Abouelleil A."/>
            <person name="Alvarado L."/>
            <person name="Chapman S.B."/>
            <person name="Gainer-Dewar J."/>
            <person name="Goldberg J."/>
            <person name="Griggs A."/>
            <person name="Gujja S."/>
            <person name="Hansen M."/>
            <person name="Howarth C."/>
            <person name="Imamovic A."/>
            <person name="Ireland A."/>
            <person name="Larimer J."/>
            <person name="McCowan C."/>
            <person name="Murphy C."/>
            <person name="Pearson M."/>
            <person name="Poon T.W."/>
            <person name="Priest M."/>
            <person name="Roberts A."/>
            <person name="Saif S."/>
            <person name="Shea T."/>
            <person name="Sykes S."/>
            <person name="Wortman J."/>
            <person name="Nusbaum C."/>
            <person name="Birren B."/>
        </authorList>
    </citation>
    <scope>NUCLEOTIDE SEQUENCE [LARGE SCALE GENOMIC DNA]</scope>
    <source>
        <strain evidence="7">APO3</strain>
    </source>
</reference>
<dbReference type="SUPFAM" id="SSF69318">
    <property type="entry name" value="Integrin alpha N-terminal domain"/>
    <property type="match status" value="1"/>
</dbReference>
<dbReference type="GeneID" id="20802196"/>
<evidence type="ECO:0000256" key="1">
    <source>
        <dbReference type="ARBA" id="ARBA00022729"/>
    </source>
</evidence>
<organism evidence="7">
    <name type="scientific">Aphanomyces astaci</name>
    <name type="common">Crayfish plague agent</name>
    <dbReference type="NCBI Taxonomy" id="112090"/>
    <lineage>
        <taxon>Eukaryota</taxon>
        <taxon>Sar</taxon>
        <taxon>Stramenopiles</taxon>
        <taxon>Oomycota</taxon>
        <taxon>Saprolegniomycetes</taxon>
        <taxon>Saprolegniales</taxon>
        <taxon>Verrucalvaceae</taxon>
        <taxon>Aphanomyces</taxon>
    </lineage>
</organism>